<keyword evidence="2" id="KW-1185">Reference proteome</keyword>
<organism evidence="1 2">
    <name type="scientific">Dyadobacter subterraneus</name>
    <dbReference type="NCBI Taxonomy" id="2773304"/>
    <lineage>
        <taxon>Bacteria</taxon>
        <taxon>Pseudomonadati</taxon>
        <taxon>Bacteroidota</taxon>
        <taxon>Cytophagia</taxon>
        <taxon>Cytophagales</taxon>
        <taxon>Spirosomataceae</taxon>
        <taxon>Dyadobacter</taxon>
    </lineage>
</organism>
<evidence type="ECO:0000313" key="2">
    <source>
        <dbReference type="Proteomes" id="UP000634134"/>
    </source>
</evidence>
<evidence type="ECO:0000313" key="1">
    <source>
        <dbReference type="EMBL" id="MBE9466031.1"/>
    </source>
</evidence>
<dbReference type="RefSeq" id="WP_194124294.1">
    <property type="nucleotide sequence ID" value="NZ_JACYGY010000002.1"/>
</dbReference>
<gene>
    <name evidence="1" type="ORF">IEE83_29525</name>
</gene>
<accession>A0ABR9WKJ9</accession>
<dbReference type="Proteomes" id="UP000634134">
    <property type="component" value="Unassembled WGS sequence"/>
</dbReference>
<dbReference type="EMBL" id="JACYGY010000002">
    <property type="protein sequence ID" value="MBE9466031.1"/>
    <property type="molecule type" value="Genomic_DNA"/>
</dbReference>
<reference evidence="2" key="1">
    <citation type="submission" date="2023-07" db="EMBL/GenBank/DDBJ databases">
        <title>Dyadobacter sp. nov 'subterranea' isolated from contaminted grondwater.</title>
        <authorList>
            <person name="Szabo I."/>
            <person name="Al-Omari J."/>
            <person name="Szerdahelyi S.G."/>
            <person name="Rado J."/>
        </authorList>
    </citation>
    <scope>NUCLEOTIDE SEQUENCE [LARGE SCALE GENOMIC DNA]</scope>
    <source>
        <strain evidence="2">UP-52</strain>
    </source>
</reference>
<name>A0ABR9WKJ9_9BACT</name>
<protein>
    <submittedName>
        <fullName evidence="1">Uncharacterized protein</fullName>
    </submittedName>
</protein>
<comment type="caution">
    <text evidence="1">The sequence shown here is derived from an EMBL/GenBank/DDBJ whole genome shotgun (WGS) entry which is preliminary data.</text>
</comment>
<proteinExistence type="predicted"/>
<sequence>MTDIVAVDFNPRKIDYSRSAKCRSNGRYCRKNDNPRFKKAVGMTDIVAVDFNPRDG</sequence>